<gene>
    <name evidence="5" type="ORF">M0R45_011921</name>
</gene>
<dbReference type="AlphaFoldDB" id="A0AAW1YB92"/>
<organism evidence="5 6">
    <name type="scientific">Rubus argutus</name>
    <name type="common">Southern blackberry</name>
    <dbReference type="NCBI Taxonomy" id="59490"/>
    <lineage>
        <taxon>Eukaryota</taxon>
        <taxon>Viridiplantae</taxon>
        <taxon>Streptophyta</taxon>
        <taxon>Embryophyta</taxon>
        <taxon>Tracheophyta</taxon>
        <taxon>Spermatophyta</taxon>
        <taxon>Magnoliopsida</taxon>
        <taxon>eudicotyledons</taxon>
        <taxon>Gunneridae</taxon>
        <taxon>Pentapetalae</taxon>
        <taxon>rosids</taxon>
        <taxon>fabids</taxon>
        <taxon>Rosales</taxon>
        <taxon>Rosaceae</taxon>
        <taxon>Rosoideae</taxon>
        <taxon>Rosoideae incertae sedis</taxon>
        <taxon>Rubus</taxon>
    </lineage>
</organism>
<proteinExistence type="predicted"/>
<dbReference type="EMBL" id="JBEDUW010000002">
    <property type="protein sequence ID" value="KAK9946456.1"/>
    <property type="molecule type" value="Genomic_DNA"/>
</dbReference>
<dbReference type="Gene3D" id="3.10.450.40">
    <property type="match status" value="1"/>
</dbReference>
<comment type="subcellular location">
    <subcellularLocation>
        <location evidence="1">Plastid</location>
        <location evidence="1">Chloroplast</location>
    </subcellularLocation>
</comment>
<dbReference type="GO" id="GO:0009658">
    <property type="term" value="P:chloroplast organization"/>
    <property type="evidence" value="ECO:0007669"/>
    <property type="project" value="TreeGrafter"/>
</dbReference>
<evidence type="ECO:0000313" key="6">
    <source>
        <dbReference type="Proteomes" id="UP001457282"/>
    </source>
</evidence>
<dbReference type="InterPro" id="IPR044673">
    <property type="entry name" value="DCL-like"/>
</dbReference>
<reference evidence="5 6" key="1">
    <citation type="journal article" date="2023" name="G3 (Bethesda)">
        <title>A chromosome-length genome assembly and annotation of blackberry (Rubus argutus, cv. 'Hillquist').</title>
        <authorList>
            <person name="Bruna T."/>
            <person name="Aryal R."/>
            <person name="Dudchenko O."/>
            <person name="Sargent D.J."/>
            <person name="Mead D."/>
            <person name="Buti M."/>
            <person name="Cavallini A."/>
            <person name="Hytonen T."/>
            <person name="Andres J."/>
            <person name="Pham M."/>
            <person name="Weisz D."/>
            <person name="Mascagni F."/>
            <person name="Usai G."/>
            <person name="Natali L."/>
            <person name="Bassil N."/>
            <person name="Fernandez G.E."/>
            <person name="Lomsadze A."/>
            <person name="Armour M."/>
            <person name="Olukolu B."/>
            <person name="Poorten T."/>
            <person name="Britton C."/>
            <person name="Davik J."/>
            <person name="Ashrafi H."/>
            <person name="Aiden E.L."/>
            <person name="Borodovsky M."/>
            <person name="Worthington M."/>
        </authorList>
    </citation>
    <scope>NUCLEOTIDE SEQUENCE [LARGE SCALE GENOMIC DNA]</scope>
    <source>
        <strain evidence="5">PI 553951</strain>
    </source>
</reference>
<keyword evidence="6" id="KW-1185">Reference proteome</keyword>
<dbReference type="FunFam" id="3.10.450.40:FF:000008">
    <property type="entry name" value="Protein DCL, chloroplastic"/>
    <property type="match status" value="1"/>
</dbReference>
<comment type="caution">
    <text evidence="5">The sequence shown here is derived from an EMBL/GenBank/DDBJ whole genome shotgun (WGS) entry which is preliminary data.</text>
</comment>
<keyword evidence="3" id="KW-0934">Plastid</keyword>
<evidence type="ECO:0000313" key="5">
    <source>
        <dbReference type="EMBL" id="KAK9946456.1"/>
    </source>
</evidence>
<name>A0AAW1YB92_RUBAR</name>
<protein>
    <submittedName>
        <fullName evidence="5">Uncharacterized protein</fullName>
    </submittedName>
</protein>
<dbReference type="Proteomes" id="UP001457282">
    <property type="component" value="Unassembled WGS sequence"/>
</dbReference>
<evidence type="ECO:0000256" key="4">
    <source>
        <dbReference type="ARBA" id="ARBA00022946"/>
    </source>
</evidence>
<evidence type="ECO:0000256" key="3">
    <source>
        <dbReference type="ARBA" id="ARBA00022640"/>
    </source>
</evidence>
<evidence type="ECO:0000256" key="2">
    <source>
        <dbReference type="ARBA" id="ARBA00022528"/>
    </source>
</evidence>
<dbReference type="Pfam" id="PF11523">
    <property type="entry name" value="DUF3223"/>
    <property type="match status" value="1"/>
</dbReference>
<dbReference type="PANTHER" id="PTHR33415">
    <property type="entry name" value="PROTEIN EMBRYO DEFECTIVE 514"/>
    <property type="match status" value="1"/>
</dbReference>
<dbReference type="GO" id="GO:0009507">
    <property type="term" value="C:chloroplast"/>
    <property type="evidence" value="ECO:0007669"/>
    <property type="project" value="UniProtKB-SubCell"/>
</dbReference>
<dbReference type="PANTHER" id="PTHR33415:SF4">
    <property type="entry name" value="DCL PROTEIN (DUF3223)"/>
    <property type="match status" value="1"/>
</dbReference>
<keyword evidence="4" id="KW-0809">Transit peptide</keyword>
<accession>A0AAW1YB92</accession>
<evidence type="ECO:0000256" key="1">
    <source>
        <dbReference type="ARBA" id="ARBA00004229"/>
    </source>
</evidence>
<sequence length="208" mass="23727">MGSLNPMLLRGISLLRVRLHHQRLGLGLVAAPSSRAWCTGARESIRAAAAAEEESLSSSADSPTLRGVLSVNEAPKYPRWDDPDYCKWKDKEGEILRDVEPIVLLAKEILHSDRYMDGEQLTPEDEKVVVERLLAHHPHSQDKIGCGIDSIMVDRHPQFKHSRCLFVIRTDGVWIDFSYQKCLRAYIRDKYPSHAERFIREHFKRGSG</sequence>
<keyword evidence="2" id="KW-0150">Chloroplast</keyword>
<dbReference type="GO" id="GO:1901259">
    <property type="term" value="P:chloroplast rRNA processing"/>
    <property type="evidence" value="ECO:0007669"/>
    <property type="project" value="UniProtKB-ARBA"/>
</dbReference>